<evidence type="ECO:0000313" key="2">
    <source>
        <dbReference type="Proteomes" id="UP001172386"/>
    </source>
</evidence>
<dbReference type="EMBL" id="JAPDRQ010000115">
    <property type="protein sequence ID" value="KAJ9654672.1"/>
    <property type="molecule type" value="Genomic_DNA"/>
</dbReference>
<protein>
    <submittedName>
        <fullName evidence="1">tRNA-specific adenosine deaminase subunit tad3</fullName>
    </submittedName>
</protein>
<sequence length="257" mass="28936">MDERPEHLEALKTLHETRANDQYVEALIFEIPQKLASKATAIIKPVLQEAPKQPQLHHLRRVVHLPQLPADLIQRRVVISRPNQPCSFIIQVATQDLAEAIMQAFKSVMAADSYLRDYDHVPRCFPIPVPLHAPLNEAQAKDWSEKYWPCIFNPAAQLLQDAPPLHLLRKTRLEMETYETDDFVKLAEMVADDAKISGRGLGLAAVVVEPISKQVIAVAGDARFYPGLRTNFGNDQGGRPEYHALMRAISMVANKEL</sequence>
<gene>
    <name evidence="1" type="primary">TAD3</name>
    <name evidence="1" type="ORF">H2198_006339</name>
</gene>
<accession>A0ACC3A3A6</accession>
<dbReference type="Proteomes" id="UP001172386">
    <property type="component" value="Unassembled WGS sequence"/>
</dbReference>
<organism evidence="1 2">
    <name type="scientific">Neophaeococcomyces mojaviensis</name>
    <dbReference type="NCBI Taxonomy" id="3383035"/>
    <lineage>
        <taxon>Eukaryota</taxon>
        <taxon>Fungi</taxon>
        <taxon>Dikarya</taxon>
        <taxon>Ascomycota</taxon>
        <taxon>Pezizomycotina</taxon>
        <taxon>Eurotiomycetes</taxon>
        <taxon>Chaetothyriomycetidae</taxon>
        <taxon>Chaetothyriales</taxon>
        <taxon>Chaetothyriales incertae sedis</taxon>
        <taxon>Neophaeococcomyces</taxon>
    </lineage>
</organism>
<reference evidence="1" key="1">
    <citation type="submission" date="2022-10" db="EMBL/GenBank/DDBJ databases">
        <title>Culturing micro-colonial fungi from biological soil crusts in the Mojave desert and describing Neophaeococcomyces mojavensis, and introducing the new genera and species Taxawa tesnikishii.</title>
        <authorList>
            <person name="Kurbessoian T."/>
            <person name="Stajich J.E."/>
        </authorList>
    </citation>
    <scope>NUCLEOTIDE SEQUENCE</scope>
    <source>
        <strain evidence="1">JES_112</strain>
    </source>
</reference>
<evidence type="ECO:0000313" key="1">
    <source>
        <dbReference type="EMBL" id="KAJ9654672.1"/>
    </source>
</evidence>
<proteinExistence type="predicted"/>
<comment type="caution">
    <text evidence="1">The sequence shown here is derived from an EMBL/GenBank/DDBJ whole genome shotgun (WGS) entry which is preliminary data.</text>
</comment>
<keyword evidence="2" id="KW-1185">Reference proteome</keyword>
<name>A0ACC3A3A6_9EURO</name>